<comment type="caution">
    <text evidence="1">The sequence shown here is derived from an EMBL/GenBank/DDBJ whole genome shotgun (WGS) entry which is preliminary data.</text>
</comment>
<organism evidence="1 2">
    <name type="scientific">Tumebacillus lipolyticus</name>
    <dbReference type="NCBI Taxonomy" id="1280370"/>
    <lineage>
        <taxon>Bacteria</taxon>
        <taxon>Bacillati</taxon>
        <taxon>Bacillota</taxon>
        <taxon>Bacilli</taxon>
        <taxon>Bacillales</taxon>
        <taxon>Alicyclobacillaceae</taxon>
        <taxon>Tumebacillus</taxon>
    </lineage>
</organism>
<name>A0ABW4ZRV9_9BACL</name>
<dbReference type="RefSeq" id="WP_386043605.1">
    <property type="nucleotide sequence ID" value="NZ_JBHUIO010000002.1"/>
</dbReference>
<sequence length="166" mass="18520">MSKGLIAALLISTALALALSFLPEQALKRWGGEQFEAHLSGDVPVIKMNQIVDELGSLKLGSHLQKVVSENERLIVCLAVPAAKLRQERNRPWGDIYKIAHRFLVEVPKQQVVEVRVVSYERPDAVAFAVIAERKDMIDAPKPDSQAVQAFVQQKLDVIENIEESR</sequence>
<gene>
    <name evidence="1" type="ORF">ACFSOY_01410</name>
</gene>
<keyword evidence="2" id="KW-1185">Reference proteome</keyword>
<dbReference type="Proteomes" id="UP001597343">
    <property type="component" value="Unassembled WGS sequence"/>
</dbReference>
<proteinExistence type="predicted"/>
<accession>A0ABW4ZRV9</accession>
<dbReference type="EMBL" id="JBHUIO010000002">
    <property type="protein sequence ID" value="MFD2168677.1"/>
    <property type="molecule type" value="Genomic_DNA"/>
</dbReference>
<protein>
    <submittedName>
        <fullName evidence="1">Uncharacterized protein</fullName>
    </submittedName>
</protein>
<evidence type="ECO:0000313" key="2">
    <source>
        <dbReference type="Proteomes" id="UP001597343"/>
    </source>
</evidence>
<evidence type="ECO:0000313" key="1">
    <source>
        <dbReference type="EMBL" id="MFD2168677.1"/>
    </source>
</evidence>
<reference evidence="2" key="1">
    <citation type="journal article" date="2019" name="Int. J. Syst. Evol. Microbiol.">
        <title>The Global Catalogue of Microorganisms (GCM) 10K type strain sequencing project: providing services to taxonomists for standard genome sequencing and annotation.</title>
        <authorList>
            <consortium name="The Broad Institute Genomics Platform"/>
            <consortium name="The Broad Institute Genome Sequencing Center for Infectious Disease"/>
            <person name="Wu L."/>
            <person name="Ma J."/>
        </authorList>
    </citation>
    <scope>NUCLEOTIDE SEQUENCE [LARGE SCALE GENOMIC DNA]</scope>
    <source>
        <strain evidence="2">CGMCC 1.13574</strain>
    </source>
</reference>